<evidence type="ECO:0000313" key="1">
    <source>
        <dbReference type="EMBL" id="MCE5173605.1"/>
    </source>
</evidence>
<proteinExistence type="predicted"/>
<dbReference type="Pfam" id="PF11579">
    <property type="entry name" value="DUF3238"/>
    <property type="match status" value="1"/>
</dbReference>
<name>A0ABS8YSK3_9BACL</name>
<organism evidence="1 2">
    <name type="scientific">Paenibacillus profundus</name>
    <dbReference type="NCBI Taxonomy" id="1173085"/>
    <lineage>
        <taxon>Bacteria</taxon>
        <taxon>Bacillati</taxon>
        <taxon>Bacillota</taxon>
        <taxon>Bacilli</taxon>
        <taxon>Bacillales</taxon>
        <taxon>Paenibacillaceae</taxon>
        <taxon>Paenibacillus</taxon>
    </lineage>
</organism>
<comment type="caution">
    <text evidence="1">The sequence shown here is derived from an EMBL/GenBank/DDBJ whole genome shotgun (WGS) entry which is preliminary data.</text>
</comment>
<sequence>MENESWDEHEVTFVMKASASNPLRLTAPAADYQLNVKVSTDGTVHMKGSHDGFPCYKIYKQVDFGEFQTIHLHNFHETGDTPASLAGEMEYHFEKRI</sequence>
<accession>A0ABS8YSK3</accession>
<dbReference type="InterPro" id="IPR021631">
    <property type="entry name" value="DUF3238"/>
</dbReference>
<protein>
    <submittedName>
        <fullName evidence="1">DUF3238 domain-containing protein</fullName>
    </submittedName>
</protein>
<reference evidence="1 2" key="1">
    <citation type="submission" date="2021-11" db="EMBL/GenBank/DDBJ databases">
        <title>Draft genome sequence of Paenibacillus profundus YoMME, a new Gram-positive bacteria with exoelectrogenic properties.</title>
        <authorList>
            <person name="Hubenova Y."/>
            <person name="Hubenova E."/>
            <person name="Manasiev Y."/>
            <person name="Peykov S."/>
            <person name="Mitov M."/>
        </authorList>
    </citation>
    <scope>NUCLEOTIDE SEQUENCE [LARGE SCALE GENOMIC DNA]</scope>
    <source>
        <strain evidence="1 2">YoMME</strain>
    </source>
</reference>
<evidence type="ECO:0000313" key="2">
    <source>
        <dbReference type="Proteomes" id="UP001199916"/>
    </source>
</evidence>
<gene>
    <name evidence="1" type="ORF">LQV63_30715</name>
</gene>
<keyword evidence="2" id="KW-1185">Reference proteome</keyword>
<dbReference type="EMBL" id="JAJNBZ010000061">
    <property type="protein sequence ID" value="MCE5173605.1"/>
    <property type="molecule type" value="Genomic_DNA"/>
</dbReference>
<dbReference type="Proteomes" id="UP001199916">
    <property type="component" value="Unassembled WGS sequence"/>
</dbReference>